<dbReference type="Gene3D" id="3.10.450.50">
    <property type="match status" value="1"/>
</dbReference>
<dbReference type="HOGENOM" id="CLU_147454_0_0_11"/>
<dbReference type="InterPro" id="IPR037401">
    <property type="entry name" value="SnoaL-like"/>
</dbReference>
<dbReference type="InterPro" id="IPR032710">
    <property type="entry name" value="NTF2-like_dom_sf"/>
</dbReference>
<dbReference type="Pfam" id="PF12680">
    <property type="entry name" value="SnoaL_2"/>
    <property type="match status" value="1"/>
</dbReference>
<dbReference type="RefSeq" id="WP_003971112.1">
    <property type="nucleotide sequence ID" value="NC_010572.1"/>
</dbReference>
<name>B1VMZ5_STRGG</name>
<dbReference type="PATRIC" id="fig|455632.4.peg.6970"/>
<proteinExistence type="predicted"/>
<feature type="domain" description="SnoaL-like" evidence="1">
    <location>
        <begin position="12"/>
        <end position="109"/>
    </location>
</feature>
<evidence type="ECO:0000259" key="1">
    <source>
        <dbReference type="Pfam" id="PF12680"/>
    </source>
</evidence>
<reference evidence="3" key="1">
    <citation type="journal article" date="2008" name="J. Bacteriol.">
        <title>Genome sequence of the streptomycin-producing microorganism Streptomyces griseus IFO 13350.</title>
        <authorList>
            <person name="Ohnishi Y."/>
            <person name="Ishikawa J."/>
            <person name="Hara H."/>
            <person name="Suzuki H."/>
            <person name="Ikenoya M."/>
            <person name="Ikeda H."/>
            <person name="Yamashita A."/>
            <person name="Hattori M."/>
            <person name="Horinouchi S."/>
        </authorList>
    </citation>
    <scope>NUCLEOTIDE SEQUENCE [LARGE SCALE GENOMIC DNA]</scope>
    <source>
        <strain evidence="3">JCM 4626 / NBRC 13350</strain>
    </source>
</reference>
<dbReference type="AlphaFoldDB" id="B1VMZ5"/>
<accession>B1VMZ5</accession>
<evidence type="ECO:0000313" key="2">
    <source>
        <dbReference type="EMBL" id="BAG23620.1"/>
    </source>
</evidence>
<dbReference type="eggNOG" id="COG3631">
    <property type="taxonomic scope" value="Bacteria"/>
</dbReference>
<gene>
    <name evidence="2" type="ordered locus">SGR_6791</name>
</gene>
<dbReference type="Proteomes" id="UP000001685">
    <property type="component" value="Chromosome"/>
</dbReference>
<dbReference type="SUPFAM" id="SSF54427">
    <property type="entry name" value="NTF2-like"/>
    <property type="match status" value="1"/>
</dbReference>
<organism evidence="2 3">
    <name type="scientific">Streptomyces griseus subsp. griseus (strain JCM 4626 / CBS 651.72 / NBRC 13350 / KCC S-0626 / ISP 5235)</name>
    <dbReference type="NCBI Taxonomy" id="455632"/>
    <lineage>
        <taxon>Bacteria</taxon>
        <taxon>Bacillati</taxon>
        <taxon>Actinomycetota</taxon>
        <taxon>Actinomycetes</taxon>
        <taxon>Kitasatosporales</taxon>
        <taxon>Streptomycetaceae</taxon>
        <taxon>Streptomyces</taxon>
    </lineage>
</organism>
<sequence>MAHDIDDRVNLFLRSLEAFDFTVARAMCTEAATVRQNDGRGELPVGESLDRLRTFTADVDALRYDVIRRFRNPDEVLQQHVLHLTGADGSRTDVHAAVYFRFQDGLIDRIEEYVYAEPALTGARPSDPASPRP</sequence>
<protein>
    <recommendedName>
        <fullName evidence="1">SnoaL-like domain-containing protein</fullName>
    </recommendedName>
</protein>
<dbReference type="EMBL" id="AP009493">
    <property type="protein sequence ID" value="BAG23620.1"/>
    <property type="molecule type" value="Genomic_DNA"/>
</dbReference>
<evidence type="ECO:0000313" key="3">
    <source>
        <dbReference type="Proteomes" id="UP000001685"/>
    </source>
</evidence>
<dbReference type="KEGG" id="sgr:SGR_6791"/>